<dbReference type="EMBL" id="UINC01107174">
    <property type="protein sequence ID" value="SVC72353.1"/>
    <property type="molecule type" value="Genomic_DNA"/>
</dbReference>
<dbReference type="GO" id="GO:0043456">
    <property type="term" value="P:regulation of pentose-phosphate shunt"/>
    <property type="evidence" value="ECO:0007669"/>
    <property type="project" value="TreeGrafter"/>
</dbReference>
<dbReference type="SMART" id="SM00855">
    <property type="entry name" value="PGAM"/>
    <property type="match status" value="1"/>
</dbReference>
<reference evidence="2" key="1">
    <citation type="submission" date="2018-05" db="EMBL/GenBank/DDBJ databases">
        <authorList>
            <person name="Lanie J.A."/>
            <person name="Ng W.-L."/>
            <person name="Kazmierczak K.M."/>
            <person name="Andrzejewski T.M."/>
            <person name="Davidsen T.M."/>
            <person name="Wayne K.J."/>
            <person name="Tettelin H."/>
            <person name="Glass J.I."/>
            <person name="Rusch D."/>
            <person name="Podicherti R."/>
            <person name="Tsui H.-C.T."/>
            <person name="Winkler M.E."/>
        </authorList>
    </citation>
    <scope>NUCLEOTIDE SEQUENCE</scope>
</reference>
<accession>A0A382PG54</accession>
<dbReference type="InterPro" id="IPR051695">
    <property type="entry name" value="Phosphoglycerate_Mutase"/>
</dbReference>
<dbReference type="SUPFAM" id="SSF53254">
    <property type="entry name" value="Phosphoglycerate mutase-like"/>
    <property type="match status" value="1"/>
</dbReference>
<keyword evidence="1" id="KW-0378">Hydrolase</keyword>
<dbReference type="PANTHER" id="PTHR46517:SF1">
    <property type="entry name" value="FRUCTOSE-2,6-BISPHOSPHATASE TIGAR"/>
    <property type="match status" value="1"/>
</dbReference>
<dbReference type="InterPro" id="IPR029033">
    <property type="entry name" value="His_PPase_superfam"/>
</dbReference>
<gene>
    <name evidence="2" type="ORF">METZ01_LOCUS325207</name>
</gene>
<name>A0A382PG54_9ZZZZ</name>
<dbReference type="GO" id="GO:0004331">
    <property type="term" value="F:fructose-2,6-bisphosphate 2-phosphatase activity"/>
    <property type="evidence" value="ECO:0007669"/>
    <property type="project" value="TreeGrafter"/>
</dbReference>
<proteinExistence type="predicted"/>
<dbReference type="CDD" id="cd07067">
    <property type="entry name" value="HP_PGM_like"/>
    <property type="match status" value="1"/>
</dbReference>
<evidence type="ECO:0000313" key="2">
    <source>
        <dbReference type="EMBL" id="SVC72353.1"/>
    </source>
</evidence>
<protein>
    <recommendedName>
        <fullName evidence="3">Histidine phosphatase family protein</fullName>
    </recommendedName>
</protein>
<dbReference type="PANTHER" id="PTHR46517">
    <property type="entry name" value="FRUCTOSE-2,6-BISPHOSPHATASE TIGAR"/>
    <property type="match status" value="1"/>
</dbReference>
<dbReference type="InterPro" id="IPR013078">
    <property type="entry name" value="His_Pase_superF_clade-1"/>
</dbReference>
<dbReference type="GO" id="GO:0005829">
    <property type="term" value="C:cytosol"/>
    <property type="evidence" value="ECO:0007669"/>
    <property type="project" value="TreeGrafter"/>
</dbReference>
<dbReference type="GO" id="GO:0045820">
    <property type="term" value="P:negative regulation of glycolytic process"/>
    <property type="evidence" value="ECO:0007669"/>
    <property type="project" value="TreeGrafter"/>
</dbReference>
<feature type="non-terminal residue" evidence="2">
    <location>
        <position position="89"/>
    </location>
</feature>
<dbReference type="Gene3D" id="3.40.50.1240">
    <property type="entry name" value="Phosphoglycerate mutase-like"/>
    <property type="match status" value="1"/>
</dbReference>
<dbReference type="AlphaFoldDB" id="A0A382PG54"/>
<dbReference type="Pfam" id="PF00300">
    <property type="entry name" value="His_Phos_1"/>
    <property type="match status" value="1"/>
</dbReference>
<sequence>MLHVIRHGRTEANAAGLLLGHLDLELDEVGERQASAVARAVGPVDRVICSPLLRTRRTAEAFTVRDGSPVEVDERWIEMDYGEFDGRPL</sequence>
<organism evidence="2">
    <name type="scientific">marine metagenome</name>
    <dbReference type="NCBI Taxonomy" id="408172"/>
    <lineage>
        <taxon>unclassified sequences</taxon>
        <taxon>metagenomes</taxon>
        <taxon>ecological metagenomes</taxon>
    </lineage>
</organism>
<evidence type="ECO:0008006" key="3">
    <source>
        <dbReference type="Google" id="ProtNLM"/>
    </source>
</evidence>
<evidence type="ECO:0000256" key="1">
    <source>
        <dbReference type="ARBA" id="ARBA00022801"/>
    </source>
</evidence>